<dbReference type="EMBL" id="HBIP01023027">
    <property type="protein sequence ID" value="CAE0498731.1"/>
    <property type="molecule type" value="Transcribed_RNA"/>
</dbReference>
<name>A0A7S3R1C3_DUNTE</name>
<protein>
    <submittedName>
        <fullName evidence="2">Uncharacterized protein</fullName>
    </submittedName>
</protein>
<dbReference type="AlphaFoldDB" id="A0A7S3R1C3"/>
<evidence type="ECO:0000313" key="2">
    <source>
        <dbReference type="EMBL" id="CAE0498731.1"/>
    </source>
</evidence>
<reference evidence="2" key="1">
    <citation type="submission" date="2021-01" db="EMBL/GenBank/DDBJ databases">
        <authorList>
            <person name="Corre E."/>
            <person name="Pelletier E."/>
            <person name="Niang G."/>
            <person name="Scheremetjew M."/>
            <person name="Finn R."/>
            <person name="Kale V."/>
            <person name="Holt S."/>
            <person name="Cochrane G."/>
            <person name="Meng A."/>
            <person name="Brown T."/>
            <person name="Cohen L."/>
        </authorList>
    </citation>
    <scope>NUCLEOTIDE SEQUENCE</scope>
    <source>
        <strain evidence="2">CCMP1320</strain>
    </source>
</reference>
<evidence type="ECO:0000256" key="1">
    <source>
        <dbReference type="SAM" id="MobiDB-lite"/>
    </source>
</evidence>
<accession>A0A7S3R1C3</accession>
<gene>
    <name evidence="2" type="ORF">DTER00134_LOCUS13804</name>
</gene>
<proteinExistence type="predicted"/>
<sequence>MLKWSMEGHENVNVYLTFVLDLPQKQSLARKKICLLKRGVDSHYLEQFDGGVDTNGTNAGGLSTKISYTGSGSSQEYNDQISQSTMIKFQREEHKKDTDNTVAMGAHTRTEKGKQRKKQVVCKTTL</sequence>
<feature type="region of interest" description="Disordered" evidence="1">
    <location>
        <begin position="93"/>
        <end position="126"/>
    </location>
</feature>
<organism evidence="2">
    <name type="scientific">Dunaliella tertiolecta</name>
    <name type="common">Green alga</name>
    <dbReference type="NCBI Taxonomy" id="3047"/>
    <lineage>
        <taxon>Eukaryota</taxon>
        <taxon>Viridiplantae</taxon>
        <taxon>Chlorophyta</taxon>
        <taxon>core chlorophytes</taxon>
        <taxon>Chlorophyceae</taxon>
        <taxon>CS clade</taxon>
        <taxon>Chlamydomonadales</taxon>
        <taxon>Dunaliellaceae</taxon>
        <taxon>Dunaliella</taxon>
    </lineage>
</organism>